<gene>
    <name evidence="6" type="ORF">Q5H93_03125</name>
</gene>
<keyword evidence="1" id="KW-0677">Repeat</keyword>
<dbReference type="PANTHER" id="PTHR19211:SF6">
    <property type="entry name" value="BLL7188 PROTEIN"/>
    <property type="match status" value="1"/>
</dbReference>
<keyword evidence="2" id="KW-0547">Nucleotide-binding</keyword>
<evidence type="ECO:0000259" key="5">
    <source>
        <dbReference type="PROSITE" id="PS50893"/>
    </source>
</evidence>
<feature type="coiled-coil region" evidence="4">
    <location>
        <begin position="230"/>
        <end position="267"/>
    </location>
</feature>
<protein>
    <submittedName>
        <fullName evidence="6">ATP-binding cassette domain-containing protein</fullName>
    </submittedName>
</protein>
<sequence length="532" mass="58108">MTLTVHHLHYQHPDRQPLFHGLSFTLNPGDKAALVGPNGVGKSTLLRLLAGQLPPTAGTITTAERPYYVPQHLGQFDHLTLAQALGVADQLHALHAILAGDAAPEHFATLADDWELEDRIRAALAPWQLPPGLALRQPLHTLSGGEKTKVFLAGLQLQAPGLVLLDEPSNHLDTTARARLYDFIHTTKATLLVVSHDRALLRQLPLTLELGPAALTTYGGNYDFYHAQQATQLQALQAQAAEQAKALRQTQQKARAVAEQRHKLDARAPAQGAKKGLPRIVAGHLQRQAERSTAQLQATQASKINDLADNLHQLRTQLQARQPLALQLPASPLPPGKLLLDAQGLNHAYAPGQPPLWPAPLTFQLRAGQRLRLAGPNGSGKTTLLRLLLGQLPPTHGQLTRAPFAALYLDQEYSLIDHNRTVLEQVQRYNARHLPEAELGTRLHQHHFPRERWLSSCATLSGGEKLKLLLCCLAVSHAAPHLLVLDEPTNNLDLPSQQVLTRAVQAFTGTVLVISHDEVFIEEIGVTGTLEL</sequence>
<dbReference type="Proteomes" id="UP001176429">
    <property type="component" value="Unassembled WGS sequence"/>
</dbReference>
<feature type="domain" description="ABC transporter" evidence="5">
    <location>
        <begin position="3"/>
        <end position="237"/>
    </location>
</feature>
<reference evidence="6" key="1">
    <citation type="submission" date="2023-07" db="EMBL/GenBank/DDBJ databases">
        <authorList>
            <person name="Kim M.K."/>
        </authorList>
    </citation>
    <scope>NUCLEOTIDE SEQUENCE</scope>
    <source>
        <strain evidence="6">ASUV-10-1</strain>
    </source>
</reference>
<name>A0ABT9B606_9BACT</name>
<evidence type="ECO:0000256" key="2">
    <source>
        <dbReference type="ARBA" id="ARBA00022741"/>
    </source>
</evidence>
<dbReference type="RefSeq" id="WP_305005027.1">
    <property type="nucleotide sequence ID" value="NZ_JAUQSY010000002.1"/>
</dbReference>
<dbReference type="EMBL" id="JAUQSY010000002">
    <property type="protein sequence ID" value="MDO7873711.1"/>
    <property type="molecule type" value="Genomic_DNA"/>
</dbReference>
<evidence type="ECO:0000313" key="7">
    <source>
        <dbReference type="Proteomes" id="UP001176429"/>
    </source>
</evidence>
<dbReference type="SUPFAM" id="SSF52540">
    <property type="entry name" value="P-loop containing nucleoside triphosphate hydrolases"/>
    <property type="match status" value="2"/>
</dbReference>
<dbReference type="GO" id="GO:0005524">
    <property type="term" value="F:ATP binding"/>
    <property type="evidence" value="ECO:0007669"/>
    <property type="project" value="UniProtKB-KW"/>
</dbReference>
<dbReference type="Pfam" id="PF00005">
    <property type="entry name" value="ABC_tran"/>
    <property type="match status" value="2"/>
</dbReference>
<comment type="caution">
    <text evidence="6">The sequence shown here is derived from an EMBL/GenBank/DDBJ whole genome shotgun (WGS) entry which is preliminary data.</text>
</comment>
<dbReference type="InterPro" id="IPR050611">
    <property type="entry name" value="ABCF"/>
</dbReference>
<dbReference type="SMART" id="SM00382">
    <property type="entry name" value="AAA"/>
    <property type="match status" value="2"/>
</dbReference>
<dbReference type="InterPro" id="IPR003593">
    <property type="entry name" value="AAA+_ATPase"/>
</dbReference>
<proteinExistence type="predicted"/>
<evidence type="ECO:0000256" key="3">
    <source>
        <dbReference type="ARBA" id="ARBA00022840"/>
    </source>
</evidence>
<dbReference type="InterPro" id="IPR003439">
    <property type="entry name" value="ABC_transporter-like_ATP-bd"/>
</dbReference>
<organism evidence="6 7">
    <name type="scientific">Hymenobacter aranciens</name>
    <dbReference type="NCBI Taxonomy" id="3063996"/>
    <lineage>
        <taxon>Bacteria</taxon>
        <taxon>Pseudomonadati</taxon>
        <taxon>Bacteroidota</taxon>
        <taxon>Cytophagia</taxon>
        <taxon>Cytophagales</taxon>
        <taxon>Hymenobacteraceae</taxon>
        <taxon>Hymenobacter</taxon>
    </lineage>
</organism>
<evidence type="ECO:0000256" key="1">
    <source>
        <dbReference type="ARBA" id="ARBA00022737"/>
    </source>
</evidence>
<dbReference type="Gene3D" id="3.40.50.300">
    <property type="entry name" value="P-loop containing nucleotide triphosphate hydrolases"/>
    <property type="match status" value="2"/>
</dbReference>
<dbReference type="InterPro" id="IPR027417">
    <property type="entry name" value="P-loop_NTPase"/>
</dbReference>
<keyword evidence="7" id="KW-1185">Reference proteome</keyword>
<evidence type="ECO:0000313" key="6">
    <source>
        <dbReference type="EMBL" id="MDO7873711.1"/>
    </source>
</evidence>
<evidence type="ECO:0000256" key="4">
    <source>
        <dbReference type="SAM" id="Coils"/>
    </source>
</evidence>
<keyword evidence="3 6" id="KW-0067">ATP-binding</keyword>
<accession>A0ABT9B606</accession>
<dbReference type="PANTHER" id="PTHR19211">
    <property type="entry name" value="ATP-BINDING TRANSPORT PROTEIN-RELATED"/>
    <property type="match status" value="1"/>
</dbReference>
<dbReference type="CDD" id="cd03221">
    <property type="entry name" value="ABCF_EF-3"/>
    <property type="match status" value="1"/>
</dbReference>
<keyword evidence="4" id="KW-0175">Coiled coil</keyword>
<dbReference type="PROSITE" id="PS50893">
    <property type="entry name" value="ABC_TRANSPORTER_2"/>
    <property type="match status" value="1"/>
</dbReference>